<evidence type="ECO:0000256" key="6">
    <source>
        <dbReference type="RuleBase" id="RU003983"/>
    </source>
</evidence>
<accession>A0ABW1KI33</accession>
<keyword evidence="5 6" id="KW-0482">Metalloprotease</keyword>
<evidence type="ECO:0000256" key="4">
    <source>
        <dbReference type="ARBA" id="ARBA00022833"/>
    </source>
</evidence>
<feature type="transmembrane region" description="Helical" evidence="7">
    <location>
        <begin position="36"/>
        <end position="60"/>
    </location>
</feature>
<evidence type="ECO:0000313" key="10">
    <source>
        <dbReference type="Proteomes" id="UP001596203"/>
    </source>
</evidence>
<evidence type="ECO:0000256" key="2">
    <source>
        <dbReference type="ARBA" id="ARBA00022723"/>
    </source>
</evidence>
<keyword evidence="2" id="KW-0479">Metal-binding</keyword>
<feature type="transmembrane region" description="Helical" evidence="7">
    <location>
        <begin position="6"/>
        <end position="24"/>
    </location>
</feature>
<comment type="caution">
    <text evidence="9">The sequence shown here is derived from an EMBL/GenBank/DDBJ whole genome shotgun (WGS) entry which is preliminary data.</text>
</comment>
<name>A0ABW1KI33_9ACTN</name>
<keyword evidence="1 6" id="KW-0645">Protease</keyword>
<dbReference type="PANTHER" id="PTHR34978:SF3">
    <property type="entry name" value="SLR0241 PROTEIN"/>
    <property type="match status" value="1"/>
</dbReference>
<dbReference type="InterPro" id="IPR052173">
    <property type="entry name" value="Beta-lactam_resp_regulator"/>
</dbReference>
<dbReference type="Proteomes" id="UP001596203">
    <property type="component" value="Unassembled WGS sequence"/>
</dbReference>
<comment type="cofactor">
    <cofactor evidence="6">
        <name>Zn(2+)</name>
        <dbReference type="ChEBI" id="CHEBI:29105"/>
    </cofactor>
    <text evidence="6">Binds 1 zinc ion per subunit.</text>
</comment>
<keyword evidence="10" id="KW-1185">Reference proteome</keyword>
<evidence type="ECO:0000259" key="8">
    <source>
        <dbReference type="Pfam" id="PF01435"/>
    </source>
</evidence>
<reference evidence="10" key="1">
    <citation type="journal article" date="2019" name="Int. J. Syst. Evol. Microbiol.">
        <title>The Global Catalogue of Microorganisms (GCM) 10K type strain sequencing project: providing services to taxonomists for standard genome sequencing and annotation.</title>
        <authorList>
            <consortium name="The Broad Institute Genomics Platform"/>
            <consortium name="The Broad Institute Genome Sequencing Center for Infectious Disease"/>
            <person name="Wu L."/>
            <person name="Ma J."/>
        </authorList>
    </citation>
    <scope>NUCLEOTIDE SEQUENCE [LARGE SCALE GENOMIC DNA]</scope>
    <source>
        <strain evidence="10">ZS-35-S2</strain>
    </source>
</reference>
<evidence type="ECO:0000313" key="9">
    <source>
        <dbReference type="EMBL" id="MFC6020479.1"/>
    </source>
</evidence>
<protein>
    <submittedName>
        <fullName evidence="9">M56 family metallopeptidase</fullName>
    </submittedName>
</protein>
<dbReference type="Pfam" id="PF01435">
    <property type="entry name" value="Peptidase_M48"/>
    <property type="match status" value="1"/>
</dbReference>
<dbReference type="PANTHER" id="PTHR34978">
    <property type="entry name" value="POSSIBLE SENSOR-TRANSDUCER PROTEIN BLAR"/>
    <property type="match status" value="1"/>
</dbReference>
<keyword evidence="7" id="KW-0472">Membrane</keyword>
<dbReference type="CDD" id="cd07326">
    <property type="entry name" value="M56_BlaR1_MecR1_like"/>
    <property type="match status" value="1"/>
</dbReference>
<sequence>MFDHFVWSVVVVPPLIVVAMRLLADRLPPSTAAVIMAWSAAGVGAASLVNLTLFTLKAIAQVPAVGRTFGWSAQVVADDTAHVAWVPWLSAALLVIAVVSIGLRWRGHRKALDLSHVELPDGDRLVVLPDPTAQAFAVPGRPGHVVVTTGMRELLTDRQFDALLAHEHAHLAAGHHRLVLLAELAAATHPALWWVARHVDYLVERAADEQAAVEIGSRRTVAHAIGTAALATTGNRDTRPGLHVAAPGGVVPRRVAQLLRPRTPVRWPALRALPVSLALASLVWTGEAIYDFFELLNAARPGR</sequence>
<dbReference type="EMBL" id="JBHSPR010000032">
    <property type="protein sequence ID" value="MFC6020479.1"/>
    <property type="molecule type" value="Genomic_DNA"/>
</dbReference>
<proteinExistence type="inferred from homology"/>
<keyword evidence="7" id="KW-1133">Transmembrane helix</keyword>
<organism evidence="9 10">
    <name type="scientific">Plantactinospora solaniradicis</name>
    <dbReference type="NCBI Taxonomy" id="1723736"/>
    <lineage>
        <taxon>Bacteria</taxon>
        <taxon>Bacillati</taxon>
        <taxon>Actinomycetota</taxon>
        <taxon>Actinomycetes</taxon>
        <taxon>Micromonosporales</taxon>
        <taxon>Micromonosporaceae</taxon>
        <taxon>Plantactinospora</taxon>
    </lineage>
</organism>
<evidence type="ECO:0000256" key="3">
    <source>
        <dbReference type="ARBA" id="ARBA00022801"/>
    </source>
</evidence>
<gene>
    <name evidence="9" type="ORF">ACFP2T_30455</name>
</gene>
<keyword evidence="3 6" id="KW-0378">Hydrolase</keyword>
<comment type="similarity">
    <text evidence="6">Belongs to the peptidase M48 family.</text>
</comment>
<dbReference type="Gene3D" id="3.30.2010.10">
    <property type="entry name" value="Metalloproteases ('zincins'), catalytic domain"/>
    <property type="match status" value="1"/>
</dbReference>
<evidence type="ECO:0000256" key="7">
    <source>
        <dbReference type="SAM" id="Phobius"/>
    </source>
</evidence>
<keyword evidence="7" id="KW-0812">Transmembrane</keyword>
<dbReference type="InterPro" id="IPR001915">
    <property type="entry name" value="Peptidase_M48"/>
</dbReference>
<keyword evidence="4 6" id="KW-0862">Zinc</keyword>
<evidence type="ECO:0000256" key="1">
    <source>
        <dbReference type="ARBA" id="ARBA00022670"/>
    </source>
</evidence>
<feature type="transmembrane region" description="Helical" evidence="7">
    <location>
        <begin position="80"/>
        <end position="103"/>
    </location>
</feature>
<evidence type="ECO:0000256" key="5">
    <source>
        <dbReference type="ARBA" id="ARBA00023049"/>
    </source>
</evidence>
<dbReference type="RefSeq" id="WP_377427734.1">
    <property type="nucleotide sequence ID" value="NZ_JBHSPR010000032.1"/>
</dbReference>
<feature type="domain" description="Peptidase M48" evidence="8">
    <location>
        <begin position="123"/>
        <end position="184"/>
    </location>
</feature>